<dbReference type="InterPro" id="IPR003644">
    <property type="entry name" value="Calx_beta"/>
</dbReference>
<dbReference type="PROSITE" id="PS00018">
    <property type="entry name" value="EF_HAND_1"/>
    <property type="match status" value="1"/>
</dbReference>
<evidence type="ECO:0000256" key="3">
    <source>
        <dbReference type="ARBA" id="ARBA00022837"/>
    </source>
</evidence>
<dbReference type="PANTHER" id="PTHR11878:SF65">
    <property type="entry name" value="NA_CA-EXCHANGE PROTEIN, ISOFORM G"/>
    <property type="match status" value="1"/>
</dbReference>
<evidence type="ECO:0000313" key="8">
    <source>
        <dbReference type="Proteomes" id="UP000315439"/>
    </source>
</evidence>
<feature type="domain" description="Calx-beta" evidence="6">
    <location>
        <begin position="1973"/>
        <end position="2075"/>
    </location>
</feature>
<dbReference type="InterPro" id="IPR038081">
    <property type="entry name" value="CalX-like_sf"/>
</dbReference>
<dbReference type="GO" id="GO:0005509">
    <property type="term" value="F:calcium ion binding"/>
    <property type="evidence" value="ECO:0007669"/>
    <property type="project" value="InterPro"/>
</dbReference>
<evidence type="ECO:0000256" key="2">
    <source>
        <dbReference type="ARBA" id="ARBA00022737"/>
    </source>
</evidence>
<dbReference type="EMBL" id="VIKS01000005">
    <property type="protein sequence ID" value="TQV88069.1"/>
    <property type="molecule type" value="Genomic_DNA"/>
</dbReference>
<dbReference type="Gene3D" id="2.60.40.2030">
    <property type="match status" value="5"/>
</dbReference>
<feature type="domain" description="Calx-beta" evidence="6">
    <location>
        <begin position="1742"/>
        <end position="1844"/>
    </location>
</feature>
<dbReference type="Gene3D" id="2.160.20.110">
    <property type="match status" value="3"/>
</dbReference>
<feature type="compositionally biased region" description="Acidic residues" evidence="5">
    <location>
        <begin position="934"/>
        <end position="952"/>
    </location>
</feature>
<dbReference type="SMART" id="SM00237">
    <property type="entry name" value="Calx_beta"/>
    <property type="match status" value="5"/>
</dbReference>
<feature type="region of interest" description="Disordered" evidence="5">
    <location>
        <begin position="934"/>
        <end position="999"/>
    </location>
</feature>
<feature type="compositionally biased region" description="Acidic residues" evidence="5">
    <location>
        <begin position="1436"/>
        <end position="1467"/>
    </location>
</feature>
<feature type="region of interest" description="Disordered" evidence="5">
    <location>
        <begin position="1436"/>
        <end position="1517"/>
    </location>
</feature>
<dbReference type="OrthoDB" id="218680at2"/>
<reference evidence="7 8" key="1">
    <citation type="submission" date="2019-07" db="EMBL/GenBank/DDBJ databases">
        <title>Draft genome for Aliikangiella sp. M105.</title>
        <authorList>
            <person name="Wang G."/>
        </authorList>
    </citation>
    <scope>NUCLEOTIDE SEQUENCE [LARGE SCALE GENOMIC DNA]</scope>
    <source>
        <strain evidence="7 8">M105</strain>
    </source>
</reference>
<comment type="caution">
    <text evidence="7">The sequence shown here is derived from an EMBL/GenBank/DDBJ whole genome shotgun (WGS) entry which is preliminary data.</text>
</comment>
<dbReference type="GO" id="GO:0016020">
    <property type="term" value="C:membrane"/>
    <property type="evidence" value="ECO:0007669"/>
    <property type="project" value="InterPro"/>
</dbReference>
<gene>
    <name evidence="7" type="ORF">FLL46_09685</name>
</gene>
<feature type="compositionally biased region" description="Acidic residues" evidence="5">
    <location>
        <begin position="1475"/>
        <end position="1504"/>
    </location>
</feature>
<feature type="domain" description="Calx-beta" evidence="6">
    <location>
        <begin position="1627"/>
        <end position="1729"/>
    </location>
</feature>
<keyword evidence="8" id="KW-1185">Reference proteome</keyword>
<dbReference type="SUPFAM" id="SSF103647">
    <property type="entry name" value="TSP type-3 repeat"/>
    <property type="match status" value="2"/>
</dbReference>
<evidence type="ECO:0000256" key="1">
    <source>
        <dbReference type="ARBA" id="ARBA00022729"/>
    </source>
</evidence>
<dbReference type="InterPro" id="IPR011493">
    <property type="entry name" value="GLUG"/>
</dbReference>
<sequence length="2149" mass="225330">MLLPIADRWKRISEIMQLKLFILKVRQLSQFVVLLNLALVSLLISPMLSAESGRSDYDLDDDGLIEINDLEDLNEIRNHLDGTALYGSSAGCPIAGCTGFELTTNLDFDTDGDGVMDANDTYWNSGAGWEPMGSQVEPFSATLEGNDYSILNLYINRTSNSNVALFAYVDNATFQNIHIGGELTSIAGDSFTAGFAGESSTVGSKFQNCSFNGVISGVSTLGGLIAYTEGGSIENCRVEATITGTGSRVGGLVATSVADLNIEFSQFIGNVSGLHTIGGLIGSSDSISISNSYVIADVTATTDSAGGLVGDITTRSSANTPDSLINNSFVLGEVKGTLLIGGLIGLQSTNQALEIRDVNVGSSVIGTDWVGGLIGYNDLSVTLNRVLAYGQVFGNAEVGGLVGYSDSVITATETYWDTDTSGQTTTYGNYGTGLTTSELQCPQKPGDDGCSVALYTTWSTDDWDFGGTSQYPGLIINNIVYHDTDNDNDGIPDVIDVDLDDDGLIEIDSLDDLREIENNLDGTGLYRSSAGCPNSGCNGFELTTDLDFDTNGDGVVDANDDHWESTSIADGWQPIGGEGNPFTAIFEGNDFKILNLVIESSNATSSIGLFRTVDGAVFRNFSIDGELTSVQGGANTGLLFGQADNAGPSLYTCYFSGKVVSTISNVGGIGGYTASADVTNCKVNVSVSTTGSYAGGFFSQLISYSTISDSFFNGTVNGQRRVGGLTGESNDIEIRDSYVIAKIEGSSDFVGGLVGQLFAANSTIIENSFVMGSVSGSEFIGGFVGFGSSSQSFDIRNSYSAASVDGSDLIGGIIGLASLDVTLESVLAFGSVTDNGVKANPEIGGLVGDGFSVTAIEAYWDVDTTGQTSTSGNNGTGLTTSELQCPTSPGDVTCLTPVYSNWSSSNWDFGTDVQYPVLTINGFVYRDSDDDGVWDSEDAFPNDPTETVDTDGDGIGNNADTDDDNDGVLDGDDAFPEDASESADGDADGVGDNSDVDLDNDGLIEIDSLDDLKEINNHLDGTGLYGSSAGCLSSGCNGFELTTDLDFDTNGDGVVDANDDYWESTSIADGWQPIGDFNNPFTAIFEGNGFKILNLVIESSSGLIGLFKVIDGAEFRNISIEGEHTRVQGVSNIGLLFGQAYNDNFTLTNCYFSGEVISTVHVAGGIGGYARGVTVSNCVVNVSVFSPGSLVGGYFGSIDADSTIKNSSFSGTVDGSQIVGGFVGFSKSLQISDSYVIAEITGTGNYVGGLAGQSNGTGSIDNIIENSFVMGSVSGLENVGGLFGLGYASAPNVFEIRNSYSAAKVHGKDIVGGIIGVAYSDMTLESVLAYGSVTDTGEVADVNIGGLIGGGSGTFTTIEAYWDTESTGQLSTFNDSGTGFTTSELQCPTSAGDATCSALVYSNWSTTLWDFGTSDQYPALILNNLAYRDNDIDGIEDNSDLDDDNDGVNDDDDDFPNDDSETIDTDGDGIGNNADTDDDNDGVLDDDDAFPLDDSEWQDSDGDGIGDNSDSTPYPYSGDLNFEFTDYVVAENGFSVDVKVTRTNGDYEELTVDYTMQDGSDPDSSATATNDYIFVADTLTFVDGETEQTITVNVVDDSTYEGDESFTVTLNNLQSIGDSSLGSVATTTITIQEDDPVPPAGEIGFEFAADQVNENDGDISLKVVRDGGSYGEVSVSLVTQDDSATATNDYVASSQTLTFADGEIEKVITISLVNDNVYESDESFSVVLSNVTGGATLGTSTATVTILDDEPVPPAGVLSIENDSYQVNENDSSFDISVIRTGGDFGTISVDIVSQNDSATAGDDYQSINQTLTFADGEIAKTVSVNLIDDSTYEGDESFNLELTNVVGTSINNPNNSTVTILEDDAVPPAGVIQFSGATYSVDEGDGSLTVTVVRSNGSFGDASIGISVEGGSATNLLDYRLSDEQLTFVDGETSLSFTILILDDSEYEGEENLTLRLTHLNGDASLGSIEQTTITIAENDPVPASGDIQFSGSSFSISESFSELTITVLRANGSFGDISLDYEFTNGTAINGEDFNATNGTLFFADGETSQTITIGIVDDTQDETNESFEIALTNPTNTIITGENSATITITDNDVSAEDEEEQTASSGGGAMYQILFVLLILVGARKLAMQKFVMRKVTSTSKKTEF</sequence>
<dbReference type="GO" id="GO:0007154">
    <property type="term" value="P:cell communication"/>
    <property type="evidence" value="ECO:0007669"/>
    <property type="project" value="InterPro"/>
</dbReference>
<keyword evidence="2" id="KW-0677">Repeat</keyword>
<organism evidence="7 8">
    <name type="scientific">Aliikangiella coralliicola</name>
    <dbReference type="NCBI Taxonomy" id="2592383"/>
    <lineage>
        <taxon>Bacteria</taxon>
        <taxon>Pseudomonadati</taxon>
        <taxon>Pseudomonadota</taxon>
        <taxon>Gammaproteobacteria</taxon>
        <taxon>Oceanospirillales</taxon>
        <taxon>Pleioneaceae</taxon>
        <taxon>Aliikangiella</taxon>
    </lineage>
</organism>
<protein>
    <recommendedName>
        <fullName evidence="6">Calx-beta domain-containing protein</fullName>
    </recommendedName>
</protein>
<dbReference type="Pfam" id="PF07581">
    <property type="entry name" value="Glug"/>
    <property type="match status" value="1"/>
</dbReference>
<accession>A0A545UF17</accession>
<dbReference type="SUPFAM" id="SSF141072">
    <property type="entry name" value="CalX-like"/>
    <property type="match status" value="5"/>
</dbReference>
<dbReference type="Gene3D" id="4.10.1080.10">
    <property type="entry name" value="TSP type-3 repeat"/>
    <property type="match status" value="2"/>
</dbReference>
<evidence type="ECO:0000256" key="4">
    <source>
        <dbReference type="ARBA" id="ARBA00023065"/>
    </source>
</evidence>
<evidence type="ECO:0000313" key="7">
    <source>
        <dbReference type="EMBL" id="TQV88069.1"/>
    </source>
</evidence>
<keyword evidence="1" id="KW-0732">Signal</keyword>
<dbReference type="GO" id="GO:0030001">
    <property type="term" value="P:metal ion transport"/>
    <property type="evidence" value="ECO:0007669"/>
    <property type="project" value="TreeGrafter"/>
</dbReference>
<feature type="compositionally biased region" description="Acidic residues" evidence="5">
    <location>
        <begin position="960"/>
        <end position="999"/>
    </location>
</feature>
<name>A0A545UF17_9GAMM</name>
<keyword evidence="3" id="KW-0106">Calcium</keyword>
<keyword evidence="4" id="KW-0813">Transport</keyword>
<evidence type="ECO:0000256" key="5">
    <source>
        <dbReference type="SAM" id="MobiDB-lite"/>
    </source>
</evidence>
<feature type="domain" description="Calx-beta" evidence="6">
    <location>
        <begin position="1857"/>
        <end position="1959"/>
    </location>
</feature>
<dbReference type="Proteomes" id="UP000315439">
    <property type="component" value="Unassembled WGS sequence"/>
</dbReference>
<dbReference type="Pfam" id="PF03160">
    <property type="entry name" value="Calx-beta"/>
    <property type="match status" value="5"/>
</dbReference>
<keyword evidence="4" id="KW-0406">Ion transport</keyword>
<proteinExistence type="predicted"/>
<dbReference type="InterPro" id="IPR018247">
    <property type="entry name" value="EF_Hand_1_Ca_BS"/>
</dbReference>
<dbReference type="InterPro" id="IPR028974">
    <property type="entry name" value="TSP_type-3_rpt"/>
</dbReference>
<feature type="domain" description="Calx-beta" evidence="6">
    <location>
        <begin position="1507"/>
        <end position="1611"/>
    </location>
</feature>
<dbReference type="PANTHER" id="PTHR11878">
    <property type="entry name" value="SODIUM/CALCIUM EXCHANGER"/>
    <property type="match status" value="1"/>
</dbReference>
<evidence type="ECO:0000259" key="6">
    <source>
        <dbReference type="SMART" id="SM00237"/>
    </source>
</evidence>
<dbReference type="InterPro" id="IPR051171">
    <property type="entry name" value="CaCA"/>
</dbReference>